<evidence type="ECO:0000313" key="2">
    <source>
        <dbReference type="EMBL" id="BAK11364.1"/>
    </source>
</evidence>
<dbReference type="EMBL" id="AP012032">
    <property type="protein sequence ID" value="BAK11364.1"/>
    <property type="molecule type" value="Genomic_DNA"/>
</dbReference>
<dbReference type="AlphaFoldDB" id="A0A0H3KVX5"/>
<dbReference type="RefSeq" id="WP_013025829.1">
    <property type="nucleotide sequence ID" value="NC_017531.2"/>
</dbReference>
<sequence>MTKCNFPLAVTRSYTENDKQDLLAGLRAYNNAFIDTSTWGPLAVFCRDPQGKLLGGLIGSQKGHWLCIEFLWVSESVRGSGLGQQLVHAAEQDAVTAGCHSALVDTFSFQALPFYQKQGYARQMSLTDFPQPGMQRHYLTKALSAAR</sequence>
<organism evidence="2 3">
    <name type="scientific">Pantoea ananatis (strain AJ13355)</name>
    <dbReference type="NCBI Taxonomy" id="932677"/>
    <lineage>
        <taxon>Bacteria</taxon>
        <taxon>Pseudomonadati</taxon>
        <taxon>Pseudomonadota</taxon>
        <taxon>Gammaproteobacteria</taxon>
        <taxon>Enterobacterales</taxon>
        <taxon>Erwiniaceae</taxon>
        <taxon>Pantoea</taxon>
    </lineage>
</organism>
<evidence type="ECO:0000313" key="3">
    <source>
        <dbReference type="Proteomes" id="UP000006690"/>
    </source>
</evidence>
<dbReference type="HOGENOM" id="CLU_115862_2_0_6"/>
<protein>
    <submittedName>
        <fullName evidence="2">Blasticidin S-acetyltransferase Bls</fullName>
    </submittedName>
</protein>
<dbReference type="SUPFAM" id="SSF55729">
    <property type="entry name" value="Acyl-CoA N-acyltransferases (Nat)"/>
    <property type="match status" value="1"/>
</dbReference>
<dbReference type="Pfam" id="PF00583">
    <property type="entry name" value="Acetyltransf_1"/>
    <property type="match status" value="1"/>
</dbReference>
<reference evidence="3" key="1">
    <citation type="journal article" date="2012" name="Appl. Microbiol. Biotechnol.">
        <title>The complete genome sequence of Pantoea ananatis AJ13355, an organism with great biotechnological potential.</title>
        <authorList>
            <person name="Hara Y."/>
            <person name="Kadotani N."/>
            <person name="Izui H."/>
            <person name="Katashkina J.I."/>
            <person name="Kuvaeva T.M."/>
            <person name="Andreeva I.G."/>
            <person name="Golubeva L.I."/>
            <person name="Malko D.B."/>
            <person name="Makeev V.J."/>
            <person name="Mashko S.V."/>
            <person name="Kozlov Y.I."/>
        </authorList>
    </citation>
    <scope>NUCLEOTIDE SEQUENCE [LARGE SCALE GENOMIC DNA]</scope>
    <source>
        <strain evidence="3">AJ13355</strain>
    </source>
</reference>
<dbReference type="PROSITE" id="PS51186">
    <property type="entry name" value="GNAT"/>
    <property type="match status" value="1"/>
</dbReference>
<name>A0A0H3KVX5_PANAA</name>
<evidence type="ECO:0000259" key="1">
    <source>
        <dbReference type="PROSITE" id="PS51186"/>
    </source>
</evidence>
<proteinExistence type="predicted"/>
<dbReference type="InterPro" id="IPR000182">
    <property type="entry name" value="GNAT_dom"/>
</dbReference>
<dbReference type="Proteomes" id="UP000006690">
    <property type="component" value="Chromosome"/>
</dbReference>
<feature type="domain" description="N-acetyltransferase" evidence="1">
    <location>
        <begin position="9"/>
        <end position="147"/>
    </location>
</feature>
<dbReference type="GO" id="GO:0016747">
    <property type="term" value="F:acyltransferase activity, transferring groups other than amino-acyl groups"/>
    <property type="evidence" value="ECO:0007669"/>
    <property type="project" value="InterPro"/>
</dbReference>
<dbReference type="CDD" id="cd04301">
    <property type="entry name" value="NAT_SF"/>
    <property type="match status" value="1"/>
</dbReference>
<accession>A0A0H3KVX5</accession>
<dbReference type="PATRIC" id="fig|932677.3.peg.1495"/>
<dbReference type="KEGG" id="paj:PAJ_1284"/>
<dbReference type="Gene3D" id="3.40.630.30">
    <property type="match status" value="1"/>
</dbReference>
<dbReference type="eggNOG" id="COG0456">
    <property type="taxonomic scope" value="Bacteria"/>
</dbReference>
<dbReference type="OrthoDB" id="9787920at2"/>
<dbReference type="InterPro" id="IPR016181">
    <property type="entry name" value="Acyl_CoA_acyltransferase"/>
</dbReference>
<gene>
    <name evidence="2" type="primary">bls</name>
    <name evidence="2" type="ordered locus">PAJ_1284</name>
</gene>